<dbReference type="InterPro" id="IPR015954">
    <property type="entry name" value="Phage_RNA-type_capsid"/>
</dbReference>
<protein>
    <submittedName>
        <fullName evidence="4">Uncharacterized protein</fullName>
    </submittedName>
</protein>
<dbReference type="Gene3D" id="3.30.380.10">
    <property type="entry name" value="MS2 Viral Coat Protein"/>
    <property type="match status" value="1"/>
</dbReference>
<name>A0A514D830_9VIRU</name>
<evidence type="ECO:0000313" key="4">
    <source>
        <dbReference type="EMBL" id="QDH89779.1"/>
    </source>
</evidence>
<evidence type="ECO:0000256" key="1">
    <source>
        <dbReference type="ARBA" id="ARBA00004328"/>
    </source>
</evidence>
<sequence>MPTLETISGQDASGYVAVPTLAYTCIGKFELTMPARATLQNRKDVRAMIQDALSDAIVTTAITTFERPF</sequence>
<organism evidence="4">
    <name type="scientific">Leviviridae sp</name>
    <dbReference type="NCBI Taxonomy" id="2027243"/>
    <lineage>
        <taxon>Viruses</taxon>
        <taxon>Riboviria</taxon>
        <taxon>Orthornavirae</taxon>
        <taxon>Lenarviricota</taxon>
        <taxon>Leviviricetes</taxon>
        <taxon>Norzivirales</taxon>
        <taxon>Fiersviridae</taxon>
    </lineage>
</organism>
<dbReference type="EMBL" id="MN035036">
    <property type="protein sequence ID" value="QDH89779.1"/>
    <property type="molecule type" value="Genomic_RNA"/>
</dbReference>
<keyword evidence="3" id="KW-0946">Virion</keyword>
<evidence type="ECO:0000256" key="3">
    <source>
        <dbReference type="ARBA" id="ARBA00022844"/>
    </source>
</evidence>
<gene>
    <name evidence="4" type="ORF">H2Bulk35426e18291_000001</name>
</gene>
<comment type="subcellular location">
    <subcellularLocation>
        <location evidence="1">Virion</location>
    </subcellularLocation>
</comment>
<proteinExistence type="predicted"/>
<accession>A0A514D830</accession>
<keyword evidence="2" id="KW-0167">Capsid protein</keyword>
<reference evidence="4" key="1">
    <citation type="submission" date="2019-05" db="EMBL/GenBank/DDBJ databases">
        <title>Metatranscriptomic reconstruction reveals RNA viruses with the potential to shape carbon cycling in soil.</title>
        <authorList>
            <person name="Starr E.P."/>
            <person name="Nuccio E."/>
            <person name="Pett-Ridge J."/>
            <person name="Banfield J.F."/>
            <person name="Firestone M.K."/>
        </authorList>
    </citation>
    <scope>NUCLEOTIDE SEQUENCE</scope>
    <source>
        <strain evidence="4">H2_Bulk_35_scaffold_426_e_1829_1</strain>
    </source>
</reference>
<dbReference type="GO" id="GO:0019028">
    <property type="term" value="C:viral capsid"/>
    <property type="evidence" value="ECO:0007669"/>
    <property type="project" value="UniProtKB-KW"/>
</dbReference>
<evidence type="ECO:0000256" key="2">
    <source>
        <dbReference type="ARBA" id="ARBA00022561"/>
    </source>
</evidence>